<protein>
    <submittedName>
        <fullName evidence="1">Uncharacterized protein</fullName>
    </submittedName>
</protein>
<dbReference type="EMBL" id="JANBVB010003420">
    <property type="protein sequence ID" value="KAJ2878959.1"/>
    <property type="molecule type" value="Genomic_DNA"/>
</dbReference>
<reference evidence="1" key="1">
    <citation type="submission" date="2022-07" db="EMBL/GenBank/DDBJ databases">
        <title>Phylogenomic reconstructions and comparative analyses of Kickxellomycotina fungi.</title>
        <authorList>
            <person name="Reynolds N.K."/>
            <person name="Stajich J.E."/>
            <person name="Barry K."/>
            <person name="Grigoriev I.V."/>
            <person name="Crous P."/>
            <person name="Smith M.E."/>
        </authorList>
    </citation>
    <scope>NUCLEOTIDE SEQUENCE</scope>
    <source>
        <strain evidence="1">CBS 190363</strain>
    </source>
</reference>
<evidence type="ECO:0000313" key="2">
    <source>
        <dbReference type="Proteomes" id="UP001139981"/>
    </source>
</evidence>
<dbReference type="Proteomes" id="UP001139981">
    <property type="component" value="Unassembled WGS sequence"/>
</dbReference>
<accession>A0ACC1LUC7</accession>
<keyword evidence="2" id="KW-1185">Reference proteome</keyword>
<evidence type="ECO:0000313" key="1">
    <source>
        <dbReference type="EMBL" id="KAJ2878959.1"/>
    </source>
</evidence>
<comment type="caution">
    <text evidence="1">The sequence shown here is derived from an EMBL/GenBank/DDBJ whole genome shotgun (WGS) entry which is preliminary data.</text>
</comment>
<name>A0ACC1LUC7_9FUNG</name>
<organism evidence="1 2">
    <name type="scientific">Coemansia aciculifera</name>
    <dbReference type="NCBI Taxonomy" id="417176"/>
    <lineage>
        <taxon>Eukaryota</taxon>
        <taxon>Fungi</taxon>
        <taxon>Fungi incertae sedis</taxon>
        <taxon>Zoopagomycota</taxon>
        <taxon>Kickxellomycotina</taxon>
        <taxon>Kickxellomycetes</taxon>
        <taxon>Kickxellales</taxon>
        <taxon>Kickxellaceae</taxon>
        <taxon>Coemansia</taxon>
    </lineage>
</organism>
<proteinExistence type="predicted"/>
<gene>
    <name evidence="1" type="ORF">IWW38_006209</name>
</gene>
<sequence length="182" mass="18903">MQNLTTSATPPVPVQSVKLDQCANLAIITLAAPLVGANISPILMSSASVPTTAMLNTYDTLDAYSTPFLALTQGNQAQCQAFNPQYSQYNMLCTQPVQGQTITSDYLGGDPIIGFSVFNNTPSAVLVGITGQYYSTFVFAQTGRDNDPGAYRFSALVAPSIGTIAAAAGVSAANLTNPNPLG</sequence>